<organism evidence="3 4">
    <name type="scientific">Niastella soli</name>
    <dbReference type="NCBI Taxonomy" id="2821487"/>
    <lineage>
        <taxon>Bacteria</taxon>
        <taxon>Pseudomonadati</taxon>
        <taxon>Bacteroidota</taxon>
        <taxon>Chitinophagia</taxon>
        <taxon>Chitinophagales</taxon>
        <taxon>Chitinophagaceae</taxon>
        <taxon>Niastella</taxon>
    </lineage>
</organism>
<keyword evidence="4" id="KW-1185">Reference proteome</keyword>
<sequence>MKYSQKPHKFLFSLILFSLAMLQAIQAQKIPELEPVSPAYKPIKVLSMLPTETRKLLDTIQFPWSEYSKGALSNALWRAAYLLPKDEAKLPELIKFPANSSDQTRAELDYLLKLQNTRNKQEIERAEYIANIGSWPNIINPLDSDFNENRQQLFYILSTATGQKINYKDFPATTQLLMNCIQDIRVTEFRLKMYFKRPRPYHLEPALKPLTRINSPSFPSGHSLWSYTEAYLFGELIPDKRKEFIKTAAEVRWSRELMGIHYPSDNDASRVIGWHLLKYWYNNPQFVTDLQKAKLEWANRKELLPIK</sequence>
<gene>
    <name evidence="3" type="ORF">J7I42_31925</name>
</gene>
<evidence type="ECO:0000313" key="4">
    <source>
        <dbReference type="Proteomes" id="UP000677244"/>
    </source>
</evidence>
<evidence type="ECO:0000256" key="1">
    <source>
        <dbReference type="SAM" id="SignalP"/>
    </source>
</evidence>
<feature type="chain" id="PRO_5045088863" evidence="1">
    <location>
        <begin position="30"/>
        <end position="307"/>
    </location>
</feature>
<dbReference type="RefSeq" id="WP_209144008.1">
    <property type="nucleotide sequence ID" value="NZ_JAGHKO010000017.1"/>
</dbReference>
<evidence type="ECO:0000259" key="2">
    <source>
        <dbReference type="SMART" id="SM00014"/>
    </source>
</evidence>
<dbReference type="EMBL" id="JAGHKO010000017">
    <property type="protein sequence ID" value="MBO9204938.1"/>
    <property type="molecule type" value="Genomic_DNA"/>
</dbReference>
<dbReference type="SUPFAM" id="SSF48317">
    <property type="entry name" value="Acid phosphatase/Vanadium-dependent haloperoxidase"/>
    <property type="match status" value="1"/>
</dbReference>
<dbReference type="PRINTS" id="PR00483">
    <property type="entry name" value="BACPHPHTASE"/>
</dbReference>
<dbReference type="InterPro" id="IPR036938">
    <property type="entry name" value="PAP2/HPO_sf"/>
</dbReference>
<keyword evidence="1" id="KW-0732">Signal</keyword>
<accession>A0ABS3Z439</accession>
<reference evidence="3 4" key="1">
    <citation type="submission" date="2021-03" db="EMBL/GenBank/DDBJ databases">
        <title>Assistant Professor.</title>
        <authorList>
            <person name="Huq M.A."/>
        </authorList>
    </citation>
    <scope>NUCLEOTIDE SEQUENCE [LARGE SCALE GENOMIC DNA]</scope>
    <source>
        <strain evidence="3 4">MAH-29</strain>
    </source>
</reference>
<comment type="caution">
    <text evidence="3">The sequence shown here is derived from an EMBL/GenBank/DDBJ whole genome shotgun (WGS) entry which is preliminary data.</text>
</comment>
<name>A0ABS3Z439_9BACT</name>
<dbReference type="Proteomes" id="UP000677244">
    <property type="component" value="Unassembled WGS sequence"/>
</dbReference>
<dbReference type="SMART" id="SM00014">
    <property type="entry name" value="acidPPc"/>
    <property type="match status" value="1"/>
</dbReference>
<dbReference type="InterPro" id="IPR000326">
    <property type="entry name" value="PAP2/HPO"/>
</dbReference>
<dbReference type="Pfam" id="PF01569">
    <property type="entry name" value="PAP2"/>
    <property type="match status" value="1"/>
</dbReference>
<proteinExistence type="predicted"/>
<feature type="domain" description="Phosphatidic acid phosphatase type 2/haloperoxidase" evidence="2">
    <location>
        <begin position="175"/>
        <end position="281"/>
    </location>
</feature>
<evidence type="ECO:0000313" key="3">
    <source>
        <dbReference type="EMBL" id="MBO9204938.1"/>
    </source>
</evidence>
<dbReference type="InterPro" id="IPR001011">
    <property type="entry name" value="Acid_Pase_classA_bac"/>
</dbReference>
<feature type="signal peptide" evidence="1">
    <location>
        <begin position="1"/>
        <end position="29"/>
    </location>
</feature>
<dbReference type="Gene3D" id="1.20.144.10">
    <property type="entry name" value="Phosphatidic acid phosphatase type 2/haloperoxidase"/>
    <property type="match status" value="1"/>
</dbReference>
<protein>
    <submittedName>
        <fullName evidence="3">Phosphatase PAP2 family protein</fullName>
    </submittedName>
</protein>